<dbReference type="SMART" id="SM00216">
    <property type="entry name" value="VWD"/>
    <property type="match status" value="1"/>
</dbReference>
<dbReference type="Proteomes" id="UP001519460">
    <property type="component" value="Unassembled WGS sequence"/>
</dbReference>
<evidence type="ECO:0000256" key="1">
    <source>
        <dbReference type="ARBA" id="ARBA00023157"/>
    </source>
</evidence>
<sequence length="2787" mass="302278">MSLERRIESSIVVCIPEEKRLPKRLLSRLQDYRISLCPASEIPYQCSVEIATECVDRFSAYMEVPEADSSEEVCSALSDTLRCVKSTTALCTTTAAAHINDAVYQIASIYRPTCPQVILDGLCDVSDVTSPPQNCGGPAAEAGLAICDNEAGALTCSLAEEIVNCYLGEIGSCTGSEAETYQQRFLASLPLVNDFAVSFCGFDLSTWSFSNRCAAPPVCNAEAAMSCFNISSISSSADGALQVASAASCLLDNLAGCDIIVRALVTSRATQRIQTFISEYQLSLVWNLPTFSDPFDDLFVIISQYIVDLELSLTQPHWDMLPLCWGLRDLLSGIRRVSETRPLQMTLLSRGISGLEASLHGVCNDPETVGAFLRLPDAESDECPASEVRQALSAALVKSIFTGFMQQNSRAQLCNLLDTIHDFELDECSNGLRLQVSLLTRVTQQLAGHVCETPQYCSVQRVQECVARLVDTIQGLGYATSTQDVCRASRTLDACVSQFSYRCDRMSMASISISVDRVRGVATLICPPSMPDVPLPICQMEQERTCSMGDARSCSIRQLLDVLSPLSDEEAHCRALARTRDCYSLVNETCMAETSPLHLSSVFSQDALTAMQSFWGCEDEAEDEPDSFVCTDGCQLMEAAKCVSHLERRLRFWRPGRSGVCDVVMEARDCLLEQTRDCEGGISDSIHARLTHVLDLYPTLTASCADVYFCVMDLATLARQILTTNDMPAPSLDDDDACDSEESAESGSESGESDSDGSKEKGSKEKGSKEKGSKESGSKESGAKSQKASDEKGSNSKSGSGSKSCKKSKQSSKSKETKEKDSKESNSKESNSKENKSQSQEKNSQEKNSREKVDNERGPNLPLLCQRARDAWNCVRERLRQLSRQQRSLLAPFVQPLWAVIEDRCANTVSLQCKSCSDELLTESGLQNCEEGVEVCRADMQMCYNEAKEEVDGENGPRLTISRGCMRPAECHSRMQDREDGFYCCNGDQCNSETTETNPSDMNICYVEFAVDCAFDFVESFVRRGTVDCSSALASLQCVDKYTKSCPRAQSLFTASNQLMLSLAQTTCLVESLSDGCSSIAVVSMEAILSNPYSAESACGGLTEATHSVDLQEQKGRCTSLDLAALRESLSFASLVTHTTCNPDDCSPTPVDTPQPRQEEPDYPCDFFSASVCGRDALAYLDSMGSSTGNCSAETEQNAQCALQNLNWCDLPTPPCLDKLLTEVQLTSLEKCGKDYSQPDVSSTSGGECRPRVMCNIDQALQCVDTLAESADQVDLCILLEQTEECRAESVTSCRSLQNVMTSAYFEATLGQAIETCNFDAVNTQPSDVYESSTSCVDDLVTQLHAALMADDIQEPLCAAVAKFEACDLNLPQLTQDFALGDMLSMVKTLTAGGLCDNSTETGPVSRRKRQADCSEKPRADASTVIALSTLFKITPLNSRAGLCVRVKKAVDTLSSQIEDCSLSVTNHLVLERLVQVGQSQLDSFCVPVEYESAGCKPQLFGSCVETFSTVASYAVAETGTLCRAAAASLKCLGKFSQGCGADEEAARDSFWEQVRVVVGNSCPNLTLGLFCSEKYSLVNNFTCSFNRVSRCLPDDDDVALTQRLRGDEYCMELEESLECAKQGLEGCLPSQVSQATEMLDEVSALLGELQYCDIDMGIINYQNTCIAAEPCSVGVAIDCMDSVDVDGPVECSAAQTVRICMDAAVASCPNTEAALVAYQVFSGRFRSTVPSNCTEPFSNLPSDTTDSGLFACTRQLSDDLTESLVTMRTTQSICQTLRSYQTCVGNLRAASSATRASLLGIYSTYVDDVLDNFCIGLGVNASGAVLSDTCQSQLSAAAQCVLQEVMWVLNRNFFTNEDNDKFCGLWNQQTTSSCAIQRVVGSCEDPVQQLMNGAVDLSTRLVIASGVCDALRICFMREAYYNINQFSVAVAIYTIDGDSSTLCLKRLETEENIAAFTASCDGSQQAMAASSLKQVTDLVEGVCDDFEPPPSPICPAVPVEQQQCSVGRALTCIIDFNKDILRNGPSLIWRDWCTTLQNTLRCAAFNTSSCDMETDTMSYVLEALGELRDEAGNRCPWLSPDLCSREAPCPVQDAGCDVSLQLDLFNNPLQDVCSHLHGAQVSVAEEAIRRRLRDLNIPSLACDGTEVTPCLMQARAAAWQLLTQFTANGPECSVLQSATECVRDLTSSVDVSMQLEIARNLSQILEAGLRDRCSADTTCGEALALVVNSVYDWLIQLAVSSEFDLASFCSKRLAVLADIDVTKQLYTSVCTLPELDDLVSILSSGPLVAQCDVNTVEECSAARVDAQACLDNIDPSNLCGSVNSVVRCMAPALGLCPADDSETLSLITRFESVISTTDGCLRPPLIGLSTPASSPLYLSEEGGSVPIDFRIVEDLSSYSSVPVEVRIRAEVENLDPLRCLGNEDTTISQLAVRYNGIELCGVRVGQTGWNSSQQLELVAALDGRQDGMRRVNVTLYAELYFQDNQTVPRWFQNPGSFPLATYLVNVEDADVTTAVCSSVGDPHLKSFDGTLFNNNKVGVFVLYRNSMLATAVTVSYQQCTVAGTCTCAVEVIAPNVRVRFDRCRRVGATGPPEDISVTMEKTGDPSVLAVYRHPDLKKYYTVMATGTIVMVKASSLYLNVWITPSAADFGKTEGLCGLFDGNAYNDLIQPDGQRYTTQTGDMQYGVLSPGDFIDLWNVDNLGGSAVNPQASVDMVPSCNCQDFTPSASQCGYTASVATCDYVQGVDITQALSYAADLLNSDTRRRRAVESDIDFTSTIQPEVKTLL</sequence>
<keyword evidence="6" id="KW-1185">Reference proteome</keyword>
<feature type="compositionally biased region" description="Basic and acidic residues" evidence="3">
    <location>
        <begin position="843"/>
        <end position="857"/>
    </location>
</feature>
<comment type="caution">
    <text evidence="5">The sequence shown here is derived from an EMBL/GenBank/DDBJ whole genome shotgun (WGS) entry which is preliminary data.</text>
</comment>
<dbReference type="InterPro" id="IPR045860">
    <property type="entry name" value="Snake_toxin-like_sf"/>
</dbReference>
<keyword evidence="2" id="KW-0325">Glycoprotein</keyword>
<organism evidence="5 6">
    <name type="scientific">Batillaria attramentaria</name>
    <dbReference type="NCBI Taxonomy" id="370345"/>
    <lineage>
        <taxon>Eukaryota</taxon>
        <taxon>Metazoa</taxon>
        <taxon>Spiralia</taxon>
        <taxon>Lophotrochozoa</taxon>
        <taxon>Mollusca</taxon>
        <taxon>Gastropoda</taxon>
        <taxon>Caenogastropoda</taxon>
        <taxon>Sorbeoconcha</taxon>
        <taxon>Cerithioidea</taxon>
        <taxon>Batillariidae</taxon>
        <taxon>Batillaria</taxon>
    </lineage>
</organism>
<feature type="region of interest" description="Disordered" evidence="3">
    <location>
        <begin position="728"/>
        <end position="862"/>
    </location>
</feature>
<evidence type="ECO:0000313" key="5">
    <source>
        <dbReference type="EMBL" id="KAK7499321.1"/>
    </source>
</evidence>
<feature type="compositionally biased region" description="Basic and acidic residues" evidence="3">
    <location>
        <begin position="756"/>
        <end position="794"/>
    </location>
</feature>
<evidence type="ECO:0000259" key="4">
    <source>
        <dbReference type="PROSITE" id="PS51233"/>
    </source>
</evidence>
<feature type="domain" description="VWFD" evidence="4">
    <location>
        <begin position="2515"/>
        <end position="2706"/>
    </location>
</feature>
<dbReference type="Pfam" id="PF00094">
    <property type="entry name" value="VWD"/>
    <property type="match status" value="1"/>
</dbReference>
<evidence type="ECO:0000256" key="3">
    <source>
        <dbReference type="SAM" id="MobiDB-lite"/>
    </source>
</evidence>
<dbReference type="InterPro" id="IPR001846">
    <property type="entry name" value="VWF_type-D"/>
</dbReference>
<protein>
    <recommendedName>
        <fullName evidence="4">VWFD domain-containing protein</fullName>
    </recommendedName>
</protein>
<dbReference type="EMBL" id="JACVVK020000044">
    <property type="protein sequence ID" value="KAK7499321.1"/>
    <property type="molecule type" value="Genomic_DNA"/>
</dbReference>
<accession>A0ABD0LJF5</accession>
<reference evidence="5 6" key="1">
    <citation type="journal article" date="2023" name="Sci. Data">
        <title>Genome assembly of the Korean intertidal mud-creeper Batillaria attramentaria.</title>
        <authorList>
            <person name="Patra A.K."/>
            <person name="Ho P.T."/>
            <person name="Jun S."/>
            <person name="Lee S.J."/>
            <person name="Kim Y."/>
            <person name="Won Y.J."/>
        </authorList>
    </citation>
    <scope>NUCLEOTIDE SEQUENCE [LARGE SCALE GENOMIC DNA]</scope>
    <source>
        <strain evidence="5">Wonlab-2016</strain>
    </source>
</reference>
<dbReference type="PANTHER" id="PTHR11339">
    <property type="entry name" value="EXTRACELLULAR MATRIX GLYCOPROTEIN RELATED"/>
    <property type="match status" value="1"/>
</dbReference>
<feature type="compositionally biased region" description="Basic and acidic residues" evidence="3">
    <location>
        <begin position="813"/>
        <end position="836"/>
    </location>
</feature>
<dbReference type="InterPro" id="IPR050780">
    <property type="entry name" value="Mucin_vWF_Thrombospondin_sf"/>
</dbReference>
<dbReference type="SUPFAM" id="SSF57302">
    <property type="entry name" value="Snake toxin-like"/>
    <property type="match status" value="1"/>
</dbReference>
<keyword evidence="1" id="KW-1015">Disulfide bond</keyword>
<evidence type="ECO:0000313" key="6">
    <source>
        <dbReference type="Proteomes" id="UP001519460"/>
    </source>
</evidence>
<gene>
    <name evidence="5" type="ORF">BaRGS_00009296</name>
</gene>
<proteinExistence type="predicted"/>
<dbReference type="PROSITE" id="PS51233">
    <property type="entry name" value="VWFD"/>
    <property type="match status" value="1"/>
</dbReference>
<feature type="compositionally biased region" description="Acidic residues" evidence="3">
    <location>
        <begin position="732"/>
        <end position="744"/>
    </location>
</feature>
<name>A0ABD0LJF5_9CAEN</name>
<evidence type="ECO:0000256" key="2">
    <source>
        <dbReference type="ARBA" id="ARBA00023180"/>
    </source>
</evidence>